<keyword evidence="2" id="KW-1185">Reference proteome</keyword>
<evidence type="ECO:0000313" key="2">
    <source>
        <dbReference type="Proteomes" id="UP001319874"/>
    </source>
</evidence>
<gene>
    <name evidence="1" type="ORF">PTKU64_84190</name>
</gene>
<protein>
    <submittedName>
        <fullName evidence="1">Uncharacterized protein</fullName>
    </submittedName>
</protein>
<name>A0ABM7U0G5_9BURK</name>
<accession>A0ABM7U0G5</accession>
<reference evidence="1 2" key="1">
    <citation type="journal article" date="2022" name="Front. Microbiol.">
        <title>Identification and characterization of a novel class of self-sufficient cytochrome P450 hydroxylase involved in cyclohexanecarboxylate degradation in Paraburkholderia terrae strain KU-64.</title>
        <authorList>
            <person name="Yamamoto T."/>
            <person name="Hasegawa Y."/>
            <person name="Iwaki H."/>
        </authorList>
    </citation>
    <scope>NUCLEOTIDE SEQUENCE [LARGE SCALE GENOMIC DNA]</scope>
    <source>
        <strain evidence="1 2">KU-64</strain>
    </source>
</reference>
<organism evidence="1 2">
    <name type="scientific">Paraburkholderia terrae</name>
    <dbReference type="NCBI Taxonomy" id="311230"/>
    <lineage>
        <taxon>Bacteria</taxon>
        <taxon>Pseudomonadati</taxon>
        <taxon>Pseudomonadota</taxon>
        <taxon>Betaproteobacteria</taxon>
        <taxon>Burkholderiales</taxon>
        <taxon>Burkholderiaceae</taxon>
        <taxon>Paraburkholderia</taxon>
    </lineage>
</organism>
<proteinExistence type="predicted"/>
<dbReference type="RefSeq" id="WP_229517754.1">
    <property type="nucleotide sequence ID" value="NZ_AP024958.1"/>
</dbReference>
<sequence length="82" mass="9639">MQSDLFTYDIEERALAHARMIDGEIVHVANVPDLVAAHILMLMRLKSRGSPYSRERCNRDHRRIQSHQVTLYQQTRPLVARR</sequence>
<evidence type="ECO:0000313" key="1">
    <source>
        <dbReference type="EMBL" id="BCZ84744.1"/>
    </source>
</evidence>
<dbReference type="EMBL" id="AP024958">
    <property type="protein sequence ID" value="BCZ84744.1"/>
    <property type="molecule type" value="Genomic_DNA"/>
</dbReference>
<dbReference type="Proteomes" id="UP001319874">
    <property type="component" value="Chromosome 4"/>
</dbReference>